<proteinExistence type="predicted"/>
<evidence type="ECO:0000313" key="2">
    <source>
        <dbReference type="Proteomes" id="UP000027731"/>
    </source>
</evidence>
<comment type="caution">
    <text evidence="1">The sequence shown here is derived from an EMBL/GenBank/DDBJ whole genome shotgun (WGS) entry which is preliminary data.</text>
</comment>
<dbReference type="EMBL" id="JOSX01000010">
    <property type="protein sequence ID" value="KEK16095.1"/>
    <property type="molecule type" value="Genomic_DNA"/>
</dbReference>
<dbReference type="AlphaFoldDB" id="A0A073JQS2"/>
<dbReference type="Proteomes" id="UP000027731">
    <property type="component" value="Unassembled WGS sequence"/>
</dbReference>
<sequence>MILIKETFYLIKVGQLYVSGVDGKQLTSRFGMKTSNVEVNEVYLTPNLNEALIFEKDDPCYEIYCHAAAMMRTKLTRMEQAA</sequence>
<accession>A0A073JQS2</accession>
<organism evidence="1 2">
    <name type="scientific">Limosilactobacillus reuteri</name>
    <name type="common">Lactobacillus reuteri</name>
    <dbReference type="NCBI Taxonomy" id="1598"/>
    <lineage>
        <taxon>Bacteria</taxon>
        <taxon>Bacillati</taxon>
        <taxon>Bacillota</taxon>
        <taxon>Bacilli</taxon>
        <taxon>Lactobacillales</taxon>
        <taxon>Lactobacillaceae</taxon>
        <taxon>Limosilactobacillus</taxon>
    </lineage>
</organism>
<gene>
    <name evidence="1" type="ORF">LR3_08490</name>
</gene>
<name>A0A073JQS2_LIMRT</name>
<evidence type="ECO:0000313" key="1">
    <source>
        <dbReference type="EMBL" id="KEK16095.1"/>
    </source>
</evidence>
<protein>
    <submittedName>
        <fullName evidence="1">Uncharacterized protein</fullName>
    </submittedName>
</protein>
<reference evidence="1 2" key="1">
    <citation type="submission" date="2014-06" db="EMBL/GenBank/DDBJ databases">
        <title>Genetic determinant of reutericyclin biosynthesis of Lactobacillus reuteri.</title>
        <authorList>
            <person name="Lin X."/>
            <person name="Duar R."/>
            <person name="Walter J."/>
            <person name="Gaenzle M."/>
        </authorList>
    </citation>
    <scope>NUCLEOTIDE SEQUENCE [LARGE SCALE GENOMIC DNA]</scope>
    <source>
        <strain evidence="1 2">LTH2584</strain>
    </source>
</reference>
<dbReference type="PATRIC" id="fig|1598.90.peg.502"/>